<keyword evidence="3 10" id="KW-0378">Hydrolase</keyword>
<evidence type="ECO:0000256" key="3">
    <source>
        <dbReference type="ARBA" id="ARBA00022801"/>
    </source>
</evidence>
<gene>
    <name evidence="10" type="ORF">KDL01_10910</name>
</gene>
<evidence type="ECO:0000256" key="8">
    <source>
        <dbReference type="SAM" id="SignalP"/>
    </source>
</evidence>
<dbReference type="InterPro" id="IPR009003">
    <property type="entry name" value="Peptidase_S1_PA"/>
</dbReference>
<dbReference type="GO" id="GO:0004252">
    <property type="term" value="F:serine-type endopeptidase activity"/>
    <property type="evidence" value="ECO:0007669"/>
    <property type="project" value="InterPro"/>
</dbReference>
<feature type="chain" id="PRO_5039564525" evidence="8">
    <location>
        <begin position="26"/>
        <end position="310"/>
    </location>
</feature>
<evidence type="ECO:0000256" key="4">
    <source>
        <dbReference type="ARBA" id="ARBA00022825"/>
    </source>
</evidence>
<reference evidence="10" key="1">
    <citation type="submission" date="2021-04" db="EMBL/GenBank/DDBJ databases">
        <title>Genome based classification of Actinospica acidithermotolerans sp. nov., an actinobacterium isolated from an Indonesian hot spring.</title>
        <authorList>
            <person name="Kusuma A.B."/>
            <person name="Putra K.E."/>
            <person name="Nafisah S."/>
            <person name="Loh J."/>
            <person name="Nouioui I."/>
            <person name="Goodfellow M."/>
        </authorList>
    </citation>
    <scope>NUCLEOTIDE SEQUENCE</scope>
    <source>
        <strain evidence="10">CSCA 57</strain>
    </source>
</reference>
<protein>
    <submittedName>
        <fullName evidence="10">Trypsin-like serine protease</fullName>
        <ecNumber evidence="10">3.4.21.-</ecNumber>
    </submittedName>
</protein>
<feature type="disulfide bond" evidence="7">
    <location>
        <begin position="124"/>
        <end position="145"/>
    </location>
</feature>
<evidence type="ECO:0000313" key="10">
    <source>
        <dbReference type="EMBL" id="MBR7833778.1"/>
    </source>
</evidence>
<evidence type="ECO:0000256" key="5">
    <source>
        <dbReference type="ARBA" id="ARBA00023157"/>
    </source>
</evidence>
<dbReference type="InterPro" id="IPR001316">
    <property type="entry name" value="Pept_S1A_streptogrisin"/>
</dbReference>
<dbReference type="PRINTS" id="PR00861">
    <property type="entry name" value="ALYTICPTASE"/>
</dbReference>
<keyword evidence="8" id="KW-0732">Signal</keyword>
<evidence type="ECO:0000256" key="6">
    <source>
        <dbReference type="PIRSR" id="PIRSR001134-1"/>
    </source>
</evidence>
<evidence type="ECO:0000256" key="1">
    <source>
        <dbReference type="ARBA" id="ARBA00007664"/>
    </source>
</evidence>
<dbReference type="InterPro" id="IPR001254">
    <property type="entry name" value="Trypsin_dom"/>
</dbReference>
<feature type="disulfide bond" evidence="7">
    <location>
        <begin position="256"/>
        <end position="283"/>
    </location>
</feature>
<dbReference type="SUPFAM" id="SSF50494">
    <property type="entry name" value="Trypsin-like serine proteases"/>
    <property type="match status" value="1"/>
</dbReference>
<dbReference type="PROSITE" id="PS00134">
    <property type="entry name" value="TRYPSIN_HIS"/>
    <property type="match status" value="1"/>
</dbReference>
<feature type="active site" description="Charge relay system" evidence="6">
    <location>
        <position position="144"/>
    </location>
</feature>
<dbReference type="AlphaFoldDB" id="A0A941ENS3"/>
<sequence length="310" mass="31434">MRLATRCAVALAATAVVTVSGIAAAVPASAVEATPGAAGAAGAAIHELDAQDYYPDTAFGVTAPDHVVVEVSDNADPDEIAAIESAVAADEAHTGAHITVTTFHGDLRPGFVGGDAIYRPRSRCSAAFNVLTREGQDGFLTAGHCGDNAWANSTWEANFGITVATTVNASFNDPAKGYPDYALARYTAAAASPAAVNLYDGQQQRVYVAGNAYVGESVEKSGSTSGLSAGMVTGLDVTVNYVNGTRVQGMIETDMCARPGDSGGALFDKGIALGITSGGSVDCAAGTPQSFYQPIIPALQAYGATLKVSD</sequence>
<dbReference type="EMBL" id="JAGSOG010000039">
    <property type="protein sequence ID" value="MBR7833778.1"/>
    <property type="molecule type" value="Genomic_DNA"/>
</dbReference>
<keyword evidence="4" id="KW-0720">Serine protease</keyword>
<feature type="active site" description="Charge relay system" evidence="6">
    <location>
        <position position="262"/>
    </location>
</feature>
<dbReference type="EC" id="3.4.21.-" evidence="10"/>
<keyword evidence="5 7" id="KW-1015">Disulfide bond</keyword>
<comment type="caution">
    <text evidence="10">The sequence shown here is derived from an EMBL/GenBank/DDBJ whole genome shotgun (WGS) entry which is preliminary data.</text>
</comment>
<evidence type="ECO:0000256" key="7">
    <source>
        <dbReference type="PIRSR" id="PIRSR001134-2"/>
    </source>
</evidence>
<evidence type="ECO:0000256" key="2">
    <source>
        <dbReference type="ARBA" id="ARBA00022670"/>
    </source>
</evidence>
<proteinExistence type="inferred from homology"/>
<dbReference type="InterPro" id="IPR033116">
    <property type="entry name" value="TRYPSIN_SER"/>
</dbReference>
<keyword evidence="11" id="KW-1185">Reference proteome</keyword>
<dbReference type="RefSeq" id="WP_212528299.1">
    <property type="nucleotide sequence ID" value="NZ_JAGSOG010000039.1"/>
</dbReference>
<organism evidence="10 11">
    <name type="scientific">Actinospica durhamensis</name>
    <dbReference type="NCBI Taxonomy" id="1508375"/>
    <lineage>
        <taxon>Bacteria</taxon>
        <taxon>Bacillati</taxon>
        <taxon>Actinomycetota</taxon>
        <taxon>Actinomycetes</taxon>
        <taxon>Catenulisporales</taxon>
        <taxon>Actinospicaceae</taxon>
        <taxon>Actinospica</taxon>
    </lineage>
</organism>
<feature type="domain" description="Peptidase S1" evidence="9">
    <location>
        <begin position="121"/>
        <end position="297"/>
    </location>
</feature>
<dbReference type="Proteomes" id="UP000675781">
    <property type="component" value="Unassembled WGS sequence"/>
</dbReference>
<dbReference type="Gene3D" id="2.40.10.10">
    <property type="entry name" value="Trypsin-like serine proteases"/>
    <property type="match status" value="2"/>
</dbReference>
<dbReference type="PIRSF" id="PIRSF001134">
    <property type="entry name" value="Streptogrisin"/>
    <property type="match status" value="1"/>
</dbReference>
<feature type="active site" description="Charge relay system" evidence="6">
    <location>
        <position position="180"/>
    </location>
</feature>
<dbReference type="PROSITE" id="PS00135">
    <property type="entry name" value="TRYPSIN_SER"/>
    <property type="match status" value="1"/>
</dbReference>
<keyword evidence="2 10" id="KW-0645">Protease</keyword>
<evidence type="ECO:0000259" key="9">
    <source>
        <dbReference type="Pfam" id="PF00089"/>
    </source>
</evidence>
<dbReference type="InterPro" id="IPR043504">
    <property type="entry name" value="Peptidase_S1_PA_chymotrypsin"/>
</dbReference>
<comment type="similarity">
    <text evidence="1">Belongs to the peptidase S1 family.</text>
</comment>
<dbReference type="Pfam" id="PF00089">
    <property type="entry name" value="Trypsin"/>
    <property type="match status" value="1"/>
</dbReference>
<accession>A0A941ENS3</accession>
<dbReference type="CDD" id="cd21112">
    <property type="entry name" value="alphaLP-like"/>
    <property type="match status" value="1"/>
</dbReference>
<dbReference type="GO" id="GO:0006508">
    <property type="term" value="P:proteolysis"/>
    <property type="evidence" value="ECO:0007669"/>
    <property type="project" value="UniProtKB-KW"/>
</dbReference>
<dbReference type="InterPro" id="IPR018114">
    <property type="entry name" value="TRYPSIN_HIS"/>
</dbReference>
<feature type="signal peptide" evidence="8">
    <location>
        <begin position="1"/>
        <end position="25"/>
    </location>
</feature>
<evidence type="ECO:0000313" key="11">
    <source>
        <dbReference type="Proteomes" id="UP000675781"/>
    </source>
</evidence>
<name>A0A941ENS3_9ACTN</name>